<protein>
    <submittedName>
        <fullName evidence="1">Uncharacterized protein</fullName>
    </submittedName>
</protein>
<keyword evidence="2" id="KW-1185">Reference proteome</keyword>
<dbReference type="OrthoDB" id="7053960at2"/>
<evidence type="ECO:0000313" key="2">
    <source>
        <dbReference type="Proteomes" id="UP000295578"/>
    </source>
</evidence>
<reference evidence="1 2" key="1">
    <citation type="submission" date="2019-03" db="EMBL/GenBank/DDBJ databases">
        <title>Draft genome sequences of novel Actinobacteria.</title>
        <authorList>
            <person name="Sahin N."/>
            <person name="Ay H."/>
            <person name="Saygin H."/>
        </authorList>
    </citation>
    <scope>NUCLEOTIDE SEQUENCE [LARGE SCALE GENOMIC DNA]</scope>
    <source>
        <strain evidence="1 2">DSM 45941</strain>
    </source>
</reference>
<dbReference type="AlphaFoldDB" id="A0A4R5AD96"/>
<sequence>MARWSGCLGATVAGGGRDPTGDPWPLWRARAAPGLGPDEFDAAQDADALTVGTRVGFRHPLVRSAVYRAASPAQCPCHVGVRQ</sequence>
<dbReference type="EMBL" id="SMKY01000254">
    <property type="protein sequence ID" value="TDD69230.1"/>
    <property type="molecule type" value="Genomic_DNA"/>
</dbReference>
<name>A0A4R5AD96_9ACTN</name>
<proteinExistence type="predicted"/>
<evidence type="ECO:0000313" key="1">
    <source>
        <dbReference type="EMBL" id="TDD69230.1"/>
    </source>
</evidence>
<gene>
    <name evidence="1" type="ORF">E1293_36090</name>
</gene>
<dbReference type="Proteomes" id="UP000295578">
    <property type="component" value="Unassembled WGS sequence"/>
</dbReference>
<accession>A0A4R5AD96</accession>
<comment type="caution">
    <text evidence="1">The sequence shown here is derived from an EMBL/GenBank/DDBJ whole genome shotgun (WGS) entry which is preliminary data.</text>
</comment>
<organism evidence="1 2">
    <name type="scientific">Actinomadura darangshiensis</name>
    <dbReference type="NCBI Taxonomy" id="705336"/>
    <lineage>
        <taxon>Bacteria</taxon>
        <taxon>Bacillati</taxon>
        <taxon>Actinomycetota</taxon>
        <taxon>Actinomycetes</taxon>
        <taxon>Streptosporangiales</taxon>
        <taxon>Thermomonosporaceae</taxon>
        <taxon>Actinomadura</taxon>
    </lineage>
</organism>